<dbReference type="PANTHER" id="PTHR30158:SF23">
    <property type="entry name" value="MULTIDRUG RESISTANCE PROTEIN MEXA"/>
    <property type="match status" value="1"/>
</dbReference>
<keyword evidence="4" id="KW-0732">Signal</keyword>
<gene>
    <name evidence="9" type="ORF">ABS766_00425</name>
</gene>
<proteinExistence type="inferred from homology"/>
<evidence type="ECO:0000256" key="1">
    <source>
        <dbReference type="ARBA" id="ARBA00004196"/>
    </source>
</evidence>
<feature type="domain" description="Multidrug resistance protein MdtA-like barrel-sandwich hybrid" evidence="6">
    <location>
        <begin position="61"/>
        <end position="201"/>
    </location>
</feature>
<dbReference type="InterPro" id="IPR058626">
    <property type="entry name" value="MdtA-like_b-barrel"/>
</dbReference>
<evidence type="ECO:0000313" key="10">
    <source>
        <dbReference type="Proteomes" id="UP001629156"/>
    </source>
</evidence>
<dbReference type="InterPro" id="IPR006143">
    <property type="entry name" value="RND_pump_MFP"/>
</dbReference>
<organism evidence="9 10">
    <name type="scientific">Flavobacterium rhizosphaerae</name>
    <dbReference type="NCBI Taxonomy" id="3163298"/>
    <lineage>
        <taxon>Bacteria</taxon>
        <taxon>Pseudomonadati</taxon>
        <taxon>Bacteroidota</taxon>
        <taxon>Flavobacteriia</taxon>
        <taxon>Flavobacteriales</taxon>
        <taxon>Flavobacteriaceae</taxon>
        <taxon>Flavobacterium</taxon>
    </lineage>
</organism>
<evidence type="ECO:0000313" key="9">
    <source>
        <dbReference type="EMBL" id="MFL9842869.1"/>
    </source>
</evidence>
<dbReference type="Proteomes" id="UP001629156">
    <property type="component" value="Unassembled WGS sequence"/>
</dbReference>
<evidence type="ECO:0000256" key="4">
    <source>
        <dbReference type="SAM" id="SignalP"/>
    </source>
</evidence>
<comment type="caution">
    <text evidence="9">The sequence shown here is derived from an EMBL/GenBank/DDBJ whole genome shotgun (WGS) entry which is preliminary data.</text>
</comment>
<dbReference type="PANTHER" id="PTHR30158">
    <property type="entry name" value="ACRA/E-RELATED COMPONENT OF DRUG EFFLUX TRANSPORTER"/>
    <property type="match status" value="1"/>
</dbReference>
<protein>
    <submittedName>
        <fullName evidence="9">Efflux RND transporter periplasmic adaptor subunit</fullName>
    </submittedName>
</protein>
<dbReference type="Pfam" id="PF25944">
    <property type="entry name" value="Beta-barrel_RND"/>
    <property type="match status" value="1"/>
</dbReference>
<dbReference type="Pfam" id="PF25917">
    <property type="entry name" value="BSH_RND"/>
    <property type="match status" value="1"/>
</dbReference>
<reference evidence="9 10" key="1">
    <citation type="submission" date="2024-06" db="EMBL/GenBank/DDBJ databases">
        <authorList>
            <person name="Kaempfer P."/>
            <person name="Viver T."/>
        </authorList>
    </citation>
    <scope>NUCLEOTIDE SEQUENCE [LARGE SCALE GENOMIC DNA]</scope>
    <source>
        <strain evidence="9 10">ST-119</strain>
    </source>
</reference>
<dbReference type="Pfam" id="PF25876">
    <property type="entry name" value="HH_MFP_RND"/>
    <property type="match status" value="1"/>
</dbReference>
<feature type="chain" id="PRO_5046442120" evidence="4">
    <location>
        <begin position="27"/>
        <end position="379"/>
    </location>
</feature>
<dbReference type="Gene3D" id="2.40.30.170">
    <property type="match status" value="1"/>
</dbReference>
<name>A0ABW8YS44_9FLAO</name>
<dbReference type="InterPro" id="IPR058624">
    <property type="entry name" value="MdtA-like_HH"/>
</dbReference>
<dbReference type="InterPro" id="IPR058625">
    <property type="entry name" value="MdtA-like_BSH"/>
</dbReference>
<dbReference type="RefSeq" id="WP_408083096.1">
    <property type="nucleotide sequence ID" value="NZ_JBELPZ010000001.1"/>
</dbReference>
<comment type="subcellular location">
    <subcellularLocation>
        <location evidence="1">Cell envelope</location>
    </subcellularLocation>
</comment>
<evidence type="ECO:0000259" key="8">
    <source>
        <dbReference type="Pfam" id="PF25967"/>
    </source>
</evidence>
<feature type="domain" description="Multidrug resistance protein MdtA-like C-terminal permuted SH3" evidence="8">
    <location>
        <begin position="300"/>
        <end position="357"/>
    </location>
</feature>
<feature type="coiled-coil region" evidence="3">
    <location>
        <begin position="138"/>
        <end position="165"/>
    </location>
</feature>
<dbReference type="Gene3D" id="2.40.50.100">
    <property type="match status" value="1"/>
</dbReference>
<keyword evidence="3" id="KW-0175">Coiled coil</keyword>
<evidence type="ECO:0000259" key="5">
    <source>
        <dbReference type="Pfam" id="PF25876"/>
    </source>
</evidence>
<dbReference type="NCBIfam" id="TIGR01730">
    <property type="entry name" value="RND_mfp"/>
    <property type="match status" value="1"/>
</dbReference>
<evidence type="ECO:0000259" key="7">
    <source>
        <dbReference type="Pfam" id="PF25944"/>
    </source>
</evidence>
<dbReference type="EMBL" id="JBELPZ010000001">
    <property type="protein sequence ID" value="MFL9842869.1"/>
    <property type="molecule type" value="Genomic_DNA"/>
</dbReference>
<dbReference type="PROSITE" id="PS51257">
    <property type="entry name" value="PROKAR_LIPOPROTEIN"/>
    <property type="match status" value="1"/>
</dbReference>
<feature type="signal peptide" evidence="4">
    <location>
        <begin position="1"/>
        <end position="26"/>
    </location>
</feature>
<dbReference type="SUPFAM" id="SSF111369">
    <property type="entry name" value="HlyD-like secretion proteins"/>
    <property type="match status" value="1"/>
</dbReference>
<dbReference type="Pfam" id="PF25967">
    <property type="entry name" value="RND-MFP_C"/>
    <property type="match status" value="1"/>
</dbReference>
<dbReference type="InterPro" id="IPR058627">
    <property type="entry name" value="MdtA-like_C"/>
</dbReference>
<sequence>MKTIYSFFFIALLTLITACSGNQGQAAPAAQAMPVPVYDVTQKDALTWQEYPVMLEGRTDVEIRPQVDGYLQTVFVDEGAFIKAGQPLFKIEDHRYREALNNATGSLNVADAALINAGLEVEKLAPLVDGKVISEYQLKSAKAALKIAEGNKKQAEAAVASAKINLDFTLIKAPVSGYVTRIPKKQGSLISATDPQPLTTVSDNTQMHAYFSISESDFITLRDTYEGNTLSDKISHLPALSLMLPNNTEYSQKGHIDMVNGQFNKNTGAITLRASFPNDKGLLRSGNTGKVKMGLPHAGAVLVPQACTVELQDKIFVYIVDKSNKVAKVPITIVGKSGTDYLVKSGLKPGDRIVYKGFEGLQDGTPITPEKITPEVASK</sequence>
<dbReference type="Gene3D" id="2.40.420.20">
    <property type="match status" value="1"/>
</dbReference>
<comment type="similarity">
    <text evidence="2">Belongs to the membrane fusion protein (MFP) (TC 8.A.1) family.</text>
</comment>
<feature type="domain" description="Multidrug resistance protein MdtA-like alpha-helical hairpin" evidence="5">
    <location>
        <begin position="100"/>
        <end position="169"/>
    </location>
</feature>
<evidence type="ECO:0000256" key="2">
    <source>
        <dbReference type="ARBA" id="ARBA00009477"/>
    </source>
</evidence>
<dbReference type="Gene3D" id="1.10.287.470">
    <property type="entry name" value="Helix hairpin bin"/>
    <property type="match status" value="1"/>
</dbReference>
<feature type="domain" description="Multidrug resistance protein MdtA-like beta-barrel" evidence="7">
    <location>
        <begin position="210"/>
        <end position="293"/>
    </location>
</feature>
<accession>A0ABW8YS44</accession>
<evidence type="ECO:0000256" key="3">
    <source>
        <dbReference type="SAM" id="Coils"/>
    </source>
</evidence>
<keyword evidence="10" id="KW-1185">Reference proteome</keyword>
<evidence type="ECO:0000259" key="6">
    <source>
        <dbReference type="Pfam" id="PF25917"/>
    </source>
</evidence>